<dbReference type="AlphaFoldDB" id="A0A4V6HZ97"/>
<feature type="compositionally biased region" description="Basic and acidic residues" evidence="2">
    <location>
        <begin position="406"/>
        <end position="415"/>
    </location>
</feature>
<feature type="compositionally biased region" description="Polar residues" evidence="2">
    <location>
        <begin position="341"/>
        <end position="352"/>
    </location>
</feature>
<protein>
    <submittedName>
        <fullName evidence="3">Uncharacterized protein</fullName>
    </submittedName>
</protein>
<comment type="caution">
    <text evidence="3">The sequence shown here is derived from an EMBL/GenBank/DDBJ whole genome shotgun (WGS) entry which is preliminary data.</text>
</comment>
<feature type="compositionally biased region" description="Polar residues" evidence="2">
    <location>
        <begin position="417"/>
        <end position="434"/>
    </location>
</feature>
<accession>A0A4V6HZ97</accession>
<dbReference type="EMBL" id="JRPL02000007">
    <property type="protein sequence ID" value="TLD83622.1"/>
    <property type="molecule type" value="Genomic_DNA"/>
</dbReference>
<feature type="region of interest" description="Disordered" evidence="2">
    <location>
        <begin position="233"/>
        <end position="446"/>
    </location>
</feature>
<dbReference type="Proteomes" id="UP000029878">
    <property type="component" value="Unassembled WGS sequence"/>
</dbReference>
<feature type="coiled-coil region" evidence="1">
    <location>
        <begin position="160"/>
        <end position="187"/>
    </location>
</feature>
<feature type="compositionally biased region" description="Basic and acidic residues" evidence="2">
    <location>
        <begin position="353"/>
        <end position="396"/>
    </location>
</feature>
<dbReference type="RefSeq" id="WP_034344869.1">
    <property type="nucleotide sequence ID" value="NZ_FZNG01000024.1"/>
</dbReference>
<sequence>MAINVNAVPIALQKIPTANDSLKLVDMQKTFSIIDEVPAADAIATDENPEYDAQINDMLNTLKALQVAKKSLSDVQSITKDIKSNYKTEKNDAWAPVDDTMLRQRYEATLQIKDILSKATLNHKNVFTMDYAKDGITLDLGRKDMSALNLRDEHSINIFSDNIDRLSQQIEENVQKLQQKIDKINKSRWLSMENLRNVRLQQKEVNAALKAAQPAPNLASALAQISQEQPALSASIDSTTQDVSAKSNTPTISKDQENSIQQNLNTQESAKSQVENNAEKVAASSDSKLKTADSTTKSNIDDKNIESNTTKSNPVGLNTESKKEDSTSSNEKSSDNKYKGQMNTANVSTQGTKAKDPKDEVSIKVDDASVDKTNNMKESNDSVDKKATQDSAKMDTKQTNNSIENASKDNSEIKGEGTNTDTKSTAALNNASSQKENEEQVVDVFV</sequence>
<name>A0A4V6HZ97_9HELI</name>
<proteinExistence type="predicted"/>
<evidence type="ECO:0000256" key="1">
    <source>
        <dbReference type="SAM" id="Coils"/>
    </source>
</evidence>
<feature type="compositionally biased region" description="Polar residues" evidence="2">
    <location>
        <begin position="306"/>
        <end position="319"/>
    </location>
</feature>
<evidence type="ECO:0000313" key="4">
    <source>
        <dbReference type="Proteomes" id="UP000029878"/>
    </source>
</evidence>
<keyword evidence="1" id="KW-0175">Coiled coil</keyword>
<gene>
    <name evidence="3" type="ORF">LS81_004385</name>
</gene>
<organism evidence="3 4">
    <name type="scientific">Helicobacter trogontum</name>
    <dbReference type="NCBI Taxonomy" id="50960"/>
    <lineage>
        <taxon>Bacteria</taxon>
        <taxon>Pseudomonadati</taxon>
        <taxon>Campylobacterota</taxon>
        <taxon>Epsilonproteobacteria</taxon>
        <taxon>Campylobacterales</taxon>
        <taxon>Helicobacteraceae</taxon>
        <taxon>Helicobacter</taxon>
    </lineage>
</organism>
<evidence type="ECO:0000313" key="3">
    <source>
        <dbReference type="EMBL" id="TLD83622.1"/>
    </source>
</evidence>
<evidence type="ECO:0000256" key="2">
    <source>
        <dbReference type="SAM" id="MobiDB-lite"/>
    </source>
</evidence>
<feature type="compositionally biased region" description="Polar residues" evidence="2">
    <location>
        <begin position="233"/>
        <end position="276"/>
    </location>
</feature>
<feature type="compositionally biased region" description="Basic and acidic residues" evidence="2">
    <location>
        <begin position="320"/>
        <end position="338"/>
    </location>
</feature>
<reference evidence="3 4" key="1">
    <citation type="journal article" date="2014" name="Genome Announc.">
        <title>Draft genome sequences of eight enterohepatic helicobacter species isolated from both laboratory and wild rodents.</title>
        <authorList>
            <person name="Sheh A."/>
            <person name="Shen Z."/>
            <person name="Fox J.G."/>
        </authorList>
    </citation>
    <scope>NUCLEOTIDE SEQUENCE [LARGE SCALE GENOMIC DNA]</scope>
    <source>
        <strain evidence="3 4">ATCC 700114</strain>
    </source>
</reference>
<dbReference type="OrthoDB" id="5330100at2"/>